<dbReference type="SUPFAM" id="SSF55811">
    <property type="entry name" value="Nudix"/>
    <property type="match status" value="1"/>
</dbReference>
<evidence type="ECO:0000313" key="16">
    <source>
        <dbReference type="Proteomes" id="UP001519289"/>
    </source>
</evidence>
<evidence type="ECO:0000256" key="5">
    <source>
        <dbReference type="ARBA" id="ARBA00022485"/>
    </source>
</evidence>
<dbReference type="InterPro" id="IPR000086">
    <property type="entry name" value="NUDIX_hydrolase_dom"/>
</dbReference>
<accession>A0ABS4JQT5</accession>
<reference evidence="15 16" key="1">
    <citation type="submission" date="2021-03" db="EMBL/GenBank/DDBJ databases">
        <title>Genomic Encyclopedia of Type Strains, Phase IV (KMG-IV): sequencing the most valuable type-strain genomes for metagenomic binning, comparative biology and taxonomic classification.</title>
        <authorList>
            <person name="Goeker M."/>
        </authorList>
    </citation>
    <scope>NUCLEOTIDE SEQUENCE [LARGE SCALE GENOMIC DNA]</scope>
    <source>
        <strain evidence="15 16">DSM 27138</strain>
    </source>
</reference>
<sequence>MRNPGQDEQQERRRAAEIAGRLLEWYGRHGRDLPWRRTRDPYHIWVSEVMLQQTRVETVIPYYERWMAQFPTLEALAGAPEEQVLKAWEGLGYYSRARNLHQAAREVVSRYGGSVPDDPEAVSRLKGVGPYTAGAILSIAFNRPVPAVDGNVLRVIARLYAIADDIALPATRKVITELVRAMMPAGRSADFNQALMDLGATICTPRSPRCLLCPVREACEGFRAGRVGGLPVKGKARAPRPVERVAAVVEQDGRLLLTRRPPDGLLAGLWELPGGDAPPGRSPEDALRAVLWDAFRVEAVVGEHLVDVTHAFTHLVWYIRCYRAELGPGCEIPETPDRRWVAPEELKDYPLPTVQRKVLAALHEARTPGVGLNGRDIRSAETGGVMRER</sequence>
<evidence type="ECO:0000256" key="6">
    <source>
        <dbReference type="ARBA" id="ARBA00022723"/>
    </source>
</evidence>
<keyword evidence="8 15" id="KW-0378">Hydrolase</keyword>
<evidence type="ECO:0000256" key="10">
    <source>
        <dbReference type="ARBA" id="ARBA00023014"/>
    </source>
</evidence>
<proteinExistence type="inferred from homology"/>
<keyword evidence="5" id="KW-0004">4Fe-4S</keyword>
<comment type="similarity">
    <text evidence="2 13">Belongs to the Nth/MutY family.</text>
</comment>
<evidence type="ECO:0000256" key="2">
    <source>
        <dbReference type="ARBA" id="ARBA00008343"/>
    </source>
</evidence>
<dbReference type="EC" id="3.2.2.31" evidence="3 13"/>
<dbReference type="Gene3D" id="1.10.340.30">
    <property type="entry name" value="Hypothetical protein, domain 2"/>
    <property type="match status" value="1"/>
</dbReference>
<keyword evidence="10" id="KW-0411">Iron-sulfur</keyword>
<dbReference type="PROSITE" id="PS51462">
    <property type="entry name" value="NUDIX"/>
    <property type="match status" value="1"/>
</dbReference>
<evidence type="ECO:0000313" key="15">
    <source>
        <dbReference type="EMBL" id="MBP2016819.1"/>
    </source>
</evidence>
<name>A0ABS4JQT5_9FIRM</name>
<dbReference type="Pfam" id="PF00730">
    <property type="entry name" value="HhH-GPD"/>
    <property type="match status" value="1"/>
</dbReference>
<dbReference type="InterPro" id="IPR044298">
    <property type="entry name" value="MIG/MutY"/>
</dbReference>
<dbReference type="InterPro" id="IPR011257">
    <property type="entry name" value="DNA_glycosylase"/>
</dbReference>
<dbReference type="PANTHER" id="PTHR42944:SF1">
    <property type="entry name" value="ADENINE DNA GLYCOSYLASE"/>
    <property type="match status" value="1"/>
</dbReference>
<evidence type="ECO:0000256" key="7">
    <source>
        <dbReference type="ARBA" id="ARBA00022763"/>
    </source>
</evidence>
<feature type="domain" description="Nudix hydrolase" evidence="14">
    <location>
        <begin position="238"/>
        <end position="364"/>
    </location>
</feature>
<keyword evidence="6" id="KW-0479">Metal-binding</keyword>
<dbReference type="NCBIfam" id="TIGR01084">
    <property type="entry name" value="mutY"/>
    <property type="match status" value="1"/>
</dbReference>
<dbReference type="InterPro" id="IPR003265">
    <property type="entry name" value="HhH-GPD_domain"/>
</dbReference>
<dbReference type="SMART" id="SM00478">
    <property type="entry name" value="ENDO3c"/>
    <property type="match status" value="1"/>
</dbReference>
<evidence type="ECO:0000256" key="8">
    <source>
        <dbReference type="ARBA" id="ARBA00022801"/>
    </source>
</evidence>
<dbReference type="PROSITE" id="PS00764">
    <property type="entry name" value="ENDONUCLEASE_III_1"/>
    <property type="match status" value="1"/>
</dbReference>
<evidence type="ECO:0000256" key="4">
    <source>
        <dbReference type="ARBA" id="ARBA00022023"/>
    </source>
</evidence>
<dbReference type="InterPro" id="IPR003651">
    <property type="entry name" value="Endonuclease3_FeS-loop_motif"/>
</dbReference>
<comment type="caution">
    <text evidence="15">The sequence shown here is derived from an EMBL/GenBank/DDBJ whole genome shotgun (WGS) entry which is preliminary data.</text>
</comment>
<keyword evidence="12 13" id="KW-0326">Glycosidase</keyword>
<keyword evidence="7 13" id="KW-0227">DNA damage</keyword>
<dbReference type="InterPro" id="IPR029119">
    <property type="entry name" value="MutY_C"/>
</dbReference>
<dbReference type="PANTHER" id="PTHR42944">
    <property type="entry name" value="ADENINE DNA GLYCOSYLASE"/>
    <property type="match status" value="1"/>
</dbReference>
<comment type="function">
    <text evidence="13">Adenine glycosylase active on G-A mispairs.</text>
</comment>
<comment type="cofactor">
    <cofactor evidence="13">
        <name>[4Fe-4S] cluster</name>
        <dbReference type="ChEBI" id="CHEBI:49883"/>
    </cofactor>
    <text evidence="13">Binds 1 [4Fe-4S] cluster.</text>
</comment>
<dbReference type="Gene3D" id="1.10.1670.10">
    <property type="entry name" value="Helix-hairpin-Helix base-excision DNA repair enzymes (C-terminal)"/>
    <property type="match status" value="1"/>
</dbReference>
<dbReference type="InterPro" id="IPR000445">
    <property type="entry name" value="HhH_motif"/>
</dbReference>
<dbReference type="CDD" id="cd03431">
    <property type="entry name" value="NUDIX_DNA_Glycosylase_C-MutY"/>
    <property type="match status" value="1"/>
</dbReference>
<evidence type="ECO:0000256" key="13">
    <source>
        <dbReference type="RuleBase" id="RU365096"/>
    </source>
</evidence>
<dbReference type="RefSeq" id="WP_245301796.1">
    <property type="nucleotide sequence ID" value="NZ_JAGGLG010000001.1"/>
</dbReference>
<dbReference type="SMART" id="SM00525">
    <property type="entry name" value="FES"/>
    <property type="match status" value="1"/>
</dbReference>
<protein>
    <recommendedName>
        <fullName evidence="4 13">Adenine DNA glycosylase</fullName>
        <ecNumber evidence="3 13">3.2.2.31</ecNumber>
    </recommendedName>
</protein>
<keyword evidence="16" id="KW-1185">Reference proteome</keyword>
<dbReference type="Proteomes" id="UP001519289">
    <property type="component" value="Unassembled WGS sequence"/>
</dbReference>
<dbReference type="GO" id="GO:0016798">
    <property type="term" value="F:hydrolase activity, acting on glycosyl bonds"/>
    <property type="evidence" value="ECO:0007669"/>
    <property type="project" value="UniProtKB-KW"/>
</dbReference>
<evidence type="ECO:0000256" key="12">
    <source>
        <dbReference type="ARBA" id="ARBA00023295"/>
    </source>
</evidence>
<dbReference type="Gene3D" id="3.90.79.10">
    <property type="entry name" value="Nucleoside Triphosphate Pyrophosphohydrolase"/>
    <property type="match status" value="1"/>
</dbReference>
<dbReference type="EMBL" id="JAGGLG010000001">
    <property type="protein sequence ID" value="MBP2016819.1"/>
    <property type="molecule type" value="Genomic_DNA"/>
</dbReference>
<dbReference type="CDD" id="cd00056">
    <property type="entry name" value="ENDO3c"/>
    <property type="match status" value="1"/>
</dbReference>
<comment type="catalytic activity">
    <reaction evidence="1 13">
        <text>Hydrolyzes free adenine bases from 7,8-dihydro-8-oxoguanine:adenine mismatched double-stranded DNA, leaving an apurinic site.</text>
        <dbReference type="EC" id="3.2.2.31"/>
    </reaction>
</comment>
<keyword evidence="9 13" id="KW-0408">Iron</keyword>
<dbReference type="Pfam" id="PF14815">
    <property type="entry name" value="NUDIX_4"/>
    <property type="match status" value="1"/>
</dbReference>
<evidence type="ECO:0000256" key="9">
    <source>
        <dbReference type="ARBA" id="ARBA00023004"/>
    </source>
</evidence>
<evidence type="ECO:0000256" key="11">
    <source>
        <dbReference type="ARBA" id="ARBA00023204"/>
    </source>
</evidence>
<evidence type="ECO:0000256" key="3">
    <source>
        <dbReference type="ARBA" id="ARBA00012045"/>
    </source>
</evidence>
<dbReference type="InterPro" id="IPR015797">
    <property type="entry name" value="NUDIX_hydrolase-like_dom_sf"/>
</dbReference>
<organism evidence="15 16">
    <name type="scientific">Symbiobacterium terraclitae</name>
    <dbReference type="NCBI Taxonomy" id="557451"/>
    <lineage>
        <taxon>Bacteria</taxon>
        <taxon>Bacillati</taxon>
        <taxon>Bacillota</taxon>
        <taxon>Clostridia</taxon>
        <taxon>Eubacteriales</taxon>
        <taxon>Symbiobacteriaceae</taxon>
        <taxon>Symbiobacterium</taxon>
    </lineage>
</organism>
<dbReference type="SUPFAM" id="SSF48150">
    <property type="entry name" value="DNA-glycosylase"/>
    <property type="match status" value="1"/>
</dbReference>
<evidence type="ECO:0000256" key="1">
    <source>
        <dbReference type="ARBA" id="ARBA00000843"/>
    </source>
</evidence>
<dbReference type="InterPro" id="IPR004035">
    <property type="entry name" value="Endouclease-III_FeS-bd_BS"/>
</dbReference>
<dbReference type="InterPro" id="IPR023170">
    <property type="entry name" value="HhH_base_excis_C"/>
</dbReference>
<keyword evidence="11" id="KW-0234">DNA repair</keyword>
<evidence type="ECO:0000259" key="14">
    <source>
        <dbReference type="PROSITE" id="PS51462"/>
    </source>
</evidence>
<gene>
    <name evidence="15" type="ORF">J2Z79_000192</name>
</gene>
<dbReference type="Pfam" id="PF00633">
    <property type="entry name" value="HHH"/>
    <property type="match status" value="1"/>
</dbReference>
<dbReference type="InterPro" id="IPR005760">
    <property type="entry name" value="A/G_AdeGlyc_MutY"/>
</dbReference>